<dbReference type="RefSeq" id="WP_129986868.1">
    <property type="nucleotide sequence ID" value="NZ_SDPU01000020.1"/>
</dbReference>
<keyword evidence="3" id="KW-1185">Reference proteome</keyword>
<dbReference type="PANTHER" id="PTHR42698:SF1">
    <property type="entry name" value="GTPASE ERA, MITOCHONDRIAL"/>
    <property type="match status" value="1"/>
</dbReference>
<dbReference type="SUPFAM" id="SSF52540">
    <property type="entry name" value="P-loop containing nucleoside triphosphate hydrolases"/>
    <property type="match status" value="1"/>
</dbReference>
<dbReference type="EMBL" id="SDPU01000020">
    <property type="protein sequence ID" value="RYU13049.1"/>
    <property type="molecule type" value="Genomic_DNA"/>
</dbReference>
<dbReference type="GO" id="GO:0000028">
    <property type="term" value="P:ribosomal small subunit assembly"/>
    <property type="evidence" value="ECO:0007669"/>
    <property type="project" value="TreeGrafter"/>
</dbReference>
<keyword evidence="1" id="KW-1133">Transmembrane helix</keyword>
<dbReference type="GO" id="GO:0005525">
    <property type="term" value="F:GTP binding"/>
    <property type="evidence" value="ECO:0007669"/>
    <property type="project" value="InterPro"/>
</dbReference>
<dbReference type="InterPro" id="IPR005662">
    <property type="entry name" value="GTPase_Era-like"/>
</dbReference>
<keyword evidence="1" id="KW-0812">Transmembrane</keyword>
<reference evidence="2 3" key="1">
    <citation type="submission" date="2019-01" db="EMBL/GenBank/DDBJ databases">
        <title>Nocardioides guangzhouensis sp. nov., an actinobacterium isolated from soil.</title>
        <authorList>
            <person name="Fu Y."/>
            <person name="Cai Y."/>
            <person name="Lin Z."/>
            <person name="Chen P."/>
        </authorList>
    </citation>
    <scope>NUCLEOTIDE SEQUENCE [LARGE SCALE GENOMIC DNA]</scope>
    <source>
        <strain evidence="2 3">NBRC 105384</strain>
    </source>
</reference>
<dbReference type="InterPro" id="IPR027417">
    <property type="entry name" value="P-loop_NTPase"/>
</dbReference>
<accession>A0A4Q5J5N9</accession>
<dbReference type="PANTHER" id="PTHR42698">
    <property type="entry name" value="GTPASE ERA"/>
    <property type="match status" value="1"/>
</dbReference>
<organism evidence="2 3">
    <name type="scientific">Nocardioides iriomotensis</name>
    <dbReference type="NCBI Taxonomy" id="715784"/>
    <lineage>
        <taxon>Bacteria</taxon>
        <taxon>Bacillati</taxon>
        <taxon>Actinomycetota</taxon>
        <taxon>Actinomycetes</taxon>
        <taxon>Propionibacteriales</taxon>
        <taxon>Nocardioidaceae</taxon>
        <taxon>Nocardioides</taxon>
    </lineage>
</organism>
<evidence type="ECO:0000256" key="1">
    <source>
        <dbReference type="SAM" id="Phobius"/>
    </source>
</evidence>
<dbReference type="GO" id="GO:0005829">
    <property type="term" value="C:cytosol"/>
    <property type="evidence" value="ECO:0007669"/>
    <property type="project" value="TreeGrafter"/>
</dbReference>
<keyword evidence="1" id="KW-0472">Membrane</keyword>
<dbReference type="GO" id="GO:0019843">
    <property type="term" value="F:rRNA binding"/>
    <property type="evidence" value="ECO:0007669"/>
    <property type="project" value="TreeGrafter"/>
</dbReference>
<comment type="caution">
    <text evidence="2">The sequence shown here is derived from an EMBL/GenBank/DDBJ whole genome shotgun (WGS) entry which is preliminary data.</text>
</comment>
<dbReference type="Proteomes" id="UP000291189">
    <property type="component" value="Unassembled WGS sequence"/>
</dbReference>
<name>A0A4Q5J5N9_9ACTN</name>
<feature type="transmembrane region" description="Helical" evidence="1">
    <location>
        <begin position="438"/>
        <end position="460"/>
    </location>
</feature>
<dbReference type="AlphaFoldDB" id="A0A4Q5J5N9"/>
<dbReference type="Gene3D" id="3.40.50.300">
    <property type="entry name" value="P-loop containing nucleotide triphosphate hydrolases"/>
    <property type="match status" value="1"/>
</dbReference>
<sequence>MTSLVEGAKRLVGRSDDTRARVDGLRAAADAARGRLDDTLVDEAAEVAERAAERLDLGADHTVVALAGATGSGKSSTFNALAGLDLAAIGVRRPTTSWTMACAWGSEGAGPLLSWLGVPQRHQVSRDSMLGSPREDRDLQGLVLLDLPDHDSTEVAHHVEVDRLVSMTDLLVWVLDPQKYADAAIYDRYLKPLASHHEIMLVALNQIDLVPEGQRDAMVADVQRLLRENGLGSVPVVAVSARNGDGILELKRLIGDRVAAKKASHARLLADVSDVAGKMRRVNGDAKPSGVAKPRRDALVDAFADAAGVPVVVEAVEHATRVRARRATGWPVTAWLSKLRPDPLKRLHLDLGSSGKELTGRARASLPEASSVQRAQVDSAVRAVSDDATSELPAAWSDAVRRASVSRFGDVNDGLDAAVSGTDLGMHRTPVWWQLVRVLQWLLLLAGVGGLAWLGVLAAMGFLQLPEPATPDVGGLPVPTVLLVGGVVLGLVLAGLCRLLVGWSARSRARSVDRRLRAAIGDVADRLVVAPIDAELDAYRTVRDGLAVATKGA</sequence>
<gene>
    <name evidence="2" type="ORF">ETU37_08985</name>
</gene>
<evidence type="ECO:0000313" key="2">
    <source>
        <dbReference type="EMBL" id="RYU13049.1"/>
    </source>
</evidence>
<dbReference type="OrthoDB" id="974105at2"/>
<dbReference type="GO" id="GO:0043024">
    <property type="term" value="F:ribosomal small subunit binding"/>
    <property type="evidence" value="ECO:0007669"/>
    <property type="project" value="TreeGrafter"/>
</dbReference>
<proteinExistence type="predicted"/>
<evidence type="ECO:0000313" key="3">
    <source>
        <dbReference type="Proteomes" id="UP000291189"/>
    </source>
</evidence>
<feature type="transmembrane region" description="Helical" evidence="1">
    <location>
        <begin position="480"/>
        <end position="501"/>
    </location>
</feature>
<protein>
    <submittedName>
        <fullName evidence="2">ABC transporter</fullName>
    </submittedName>
</protein>